<evidence type="ECO:0000259" key="1">
    <source>
        <dbReference type="PROSITE" id="PS50053"/>
    </source>
</evidence>
<sequence length="150" mass="17670">MQLNVVYGHQEHQLQIADDATVFDLKQIIDLMIGLPVEKQQLRFDDIILHNHTPLQCYRFGEDATILLRDLYEIFFEVEKEQFKLYVHQNNTLRELKNMLHLNHGIVIANDMTLRSNVLGIDIYINSDNIEIWAYQIFPGTVIHVDYEDS</sequence>
<keyword evidence="3" id="KW-1185">Reference proteome</keyword>
<dbReference type="Gene3D" id="3.10.20.90">
    <property type="entry name" value="Phosphatidylinositol 3-kinase Catalytic Subunit, Chain A, domain 1"/>
    <property type="match status" value="1"/>
</dbReference>
<reference evidence="2 3" key="1">
    <citation type="submission" date="2024-01" db="EMBL/GenBank/DDBJ databases">
        <authorList>
            <person name="Waweru B."/>
        </authorList>
    </citation>
    <scope>NUCLEOTIDE SEQUENCE [LARGE SCALE GENOMIC DNA]</scope>
</reference>
<evidence type="ECO:0000313" key="2">
    <source>
        <dbReference type="EMBL" id="CAK7350993.1"/>
    </source>
</evidence>
<dbReference type="AlphaFoldDB" id="A0AAV1SHN4"/>
<organism evidence="2 3">
    <name type="scientific">Dovyalis caffra</name>
    <dbReference type="NCBI Taxonomy" id="77055"/>
    <lineage>
        <taxon>Eukaryota</taxon>
        <taxon>Viridiplantae</taxon>
        <taxon>Streptophyta</taxon>
        <taxon>Embryophyta</taxon>
        <taxon>Tracheophyta</taxon>
        <taxon>Spermatophyta</taxon>
        <taxon>Magnoliopsida</taxon>
        <taxon>eudicotyledons</taxon>
        <taxon>Gunneridae</taxon>
        <taxon>Pentapetalae</taxon>
        <taxon>rosids</taxon>
        <taxon>fabids</taxon>
        <taxon>Malpighiales</taxon>
        <taxon>Salicaceae</taxon>
        <taxon>Flacourtieae</taxon>
        <taxon>Dovyalis</taxon>
    </lineage>
</organism>
<dbReference type="SMART" id="SM00213">
    <property type="entry name" value="UBQ"/>
    <property type="match status" value="1"/>
</dbReference>
<accession>A0AAV1SHN4</accession>
<dbReference type="Pfam" id="PF00240">
    <property type="entry name" value="ubiquitin"/>
    <property type="match status" value="1"/>
</dbReference>
<dbReference type="CDD" id="cd17039">
    <property type="entry name" value="Ubl_ubiquitin_like"/>
    <property type="match status" value="1"/>
</dbReference>
<dbReference type="SUPFAM" id="SSF54236">
    <property type="entry name" value="Ubiquitin-like"/>
    <property type="match status" value="1"/>
</dbReference>
<dbReference type="Proteomes" id="UP001314170">
    <property type="component" value="Unassembled WGS sequence"/>
</dbReference>
<evidence type="ECO:0000313" key="3">
    <source>
        <dbReference type="Proteomes" id="UP001314170"/>
    </source>
</evidence>
<name>A0AAV1SHN4_9ROSI</name>
<feature type="domain" description="Ubiquitin-like" evidence="1">
    <location>
        <begin position="1"/>
        <end position="68"/>
    </location>
</feature>
<comment type="caution">
    <text evidence="2">The sequence shown here is derived from an EMBL/GenBank/DDBJ whole genome shotgun (WGS) entry which is preliminary data.</text>
</comment>
<dbReference type="EMBL" id="CAWUPB010001184">
    <property type="protein sequence ID" value="CAK7350993.1"/>
    <property type="molecule type" value="Genomic_DNA"/>
</dbReference>
<dbReference type="InterPro" id="IPR029071">
    <property type="entry name" value="Ubiquitin-like_domsf"/>
</dbReference>
<gene>
    <name evidence="2" type="ORF">DCAF_LOCUS23630</name>
</gene>
<dbReference type="PROSITE" id="PS50053">
    <property type="entry name" value="UBIQUITIN_2"/>
    <property type="match status" value="1"/>
</dbReference>
<proteinExistence type="predicted"/>
<protein>
    <recommendedName>
        <fullName evidence="1">Ubiquitin-like domain-containing protein</fullName>
    </recommendedName>
</protein>
<dbReference type="InterPro" id="IPR000626">
    <property type="entry name" value="Ubiquitin-like_dom"/>
</dbReference>